<keyword evidence="3" id="KW-1185">Reference proteome</keyword>
<evidence type="ECO:0000313" key="3">
    <source>
        <dbReference type="Proteomes" id="UP001396898"/>
    </source>
</evidence>
<dbReference type="EMBL" id="JAQQWI010000013">
    <property type="protein sequence ID" value="KAK8013435.1"/>
    <property type="molecule type" value="Genomic_DNA"/>
</dbReference>
<dbReference type="InterPro" id="IPR011990">
    <property type="entry name" value="TPR-like_helical_dom_sf"/>
</dbReference>
<feature type="region of interest" description="Disordered" evidence="1">
    <location>
        <begin position="92"/>
        <end position="121"/>
    </location>
</feature>
<name>A0ABR1RJH4_9PEZI</name>
<evidence type="ECO:0000256" key="1">
    <source>
        <dbReference type="SAM" id="MobiDB-lite"/>
    </source>
</evidence>
<dbReference type="Proteomes" id="UP001396898">
    <property type="component" value="Unassembled WGS sequence"/>
</dbReference>
<evidence type="ECO:0000313" key="2">
    <source>
        <dbReference type="EMBL" id="KAK8013435.1"/>
    </source>
</evidence>
<proteinExistence type="predicted"/>
<reference evidence="2 3" key="1">
    <citation type="submission" date="2023-01" db="EMBL/GenBank/DDBJ databases">
        <title>Analysis of 21 Apiospora genomes using comparative genomics revels a genus with tremendous synthesis potential of carbohydrate active enzymes and secondary metabolites.</title>
        <authorList>
            <person name="Sorensen T."/>
        </authorList>
    </citation>
    <scope>NUCLEOTIDE SEQUENCE [LARGE SCALE GENOMIC DNA]</scope>
    <source>
        <strain evidence="2 3">CBS 20057</strain>
    </source>
</reference>
<evidence type="ECO:0008006" key="4">
    <source>
        <dbReference type="Google" id="ProtNLM"/>
    </source>
</evidence>
<gene>
    <name evidence="2" type="ORF">PG991_009028</name>
</gene>
<feature type="compositionally biased region" description="Basic and acidic residues" evidence="1">
    <location>
        <begin position="100"/>
        <end position="121"/>
    </location>
</feature>
<dbReference type="SUPFAM" id="SSF48452">
    <property type="entry name" value="TPR-like"/>
    <property type="match status" value="1"/>
</dbReference>
<comment type="caution">
    <text evidence="2">The sequence shown here is derived from an EMBL/GenBank/DDBJ whole genome shotgun (WGS) entry which is preliminary data.</text>
</comment>
<sequence length="253" mass="28856">MTLFDPLLGSDSQRSRLLPIDFAFVKAQGIMFSGKRGDEYQTSVTDLLGNLDNHISRSTRNWMESGYYIGISNCCALLYWGKESSSSIYETFRTRRKSGSRKEDDEQYKNREIPDPNHPDNAKALEQARCLADGDIDDDEKYFEVASMTDERKERVLWLGISIARHGKWLLYDDKSHQFSVPSRFEQGINIMSVNTEIGMVSELNLSRASTLVPYLAGNKAMGKAEKGDKYIPNIEDSSRYGETSHLWTRLSH</sequence>
<organism evidence="2 3">
    <name type="scientific">Apiospora marii</name>
    <dbReference type="NCBI Taxonomy" id="335849"/>
    <lineage>
        <taxon>Eukaryota</taxon>
        <taxon>Fungi</taxon>
        <taxon>Dikarya</taxon>
        <taxon>Ascomycota</taxon>
        <taxon>Pezizomycotina</taxon>
        <taxon>Sordariomycetes</taxon>
        <taxon>Xylariomycetidae</taxon>
        <taxon>Amphisphaeriales</taxon>
        <taxon>Apiosporaceae</taxon>
        <taxon>Apiospora</taxon>
    </lineage>
</organism>
<accession>A0ABR1RJH4</accession>
<protein>
    <recommendedName>
        <fullName evidence="4">Fungal-type protein kinase domain-containing protein</fullName>
    </recommendedName>
</protein>